<keyword evidence="2" id="KW-0285">Flavoprotein</keyword>
<evidence type="ECO:0000256" key="2">
    <source>
        <dbReference type="ARBA" id="ARBA00022630"/>
    </source>
</evidence>
<dbReference type="InterPro" id="IPR002938">
    <property type="entry name" value="FAD-bd"/>
</dbReference>
<dbReference type="PRINTS" id="PR00420">
    <property type="entry name" value="RNGMNOXGNASE"/>
</dbReference>
<dbReference type="InterPro" id="IPR036188">
    <property type="entry name" value="FAD/NAD-bd_sf"/>
</dbReference>
<evidence type="ECO:0000313" key="7">
    <source>
        <dbReference type="EMBL" id="KAH7010740.1"/>
    </source>
</evidence>
<dbReference type="Pfam" id="PF01494">
    <property type="entry name" value="FAD_binding_3"/>
    <property type="match status" value="1"/>
</dbReference>
<evidence type="ECO:0000256" key="4">
    <source>
        <dbReference type="ARBA" id="ARBA00023002"/>
    </source>
</evidence>
<name>A0ABQ8FQ49_9PEZI</name>
<comment type="caution">
    <text evidence="7">The sequence shown here is derived from an EMBL/GenBank/DDBJ whole genome shotgun (WGS) entry which is preliminary data.</text>
</comment>
<evidence type="ECO:0000259" key="6">
    <source>
        <dbReference type="Pfam" id="PF01494"/>
    </source>
</evidence>
<keyword evidence="3" id="KW-0274">FAD</keyword>
<dbReference type="Proteomes" id="UP000774617">
    <property type="component" value="Unassembled WGS sequence"/>
</dbReference>
<accession>A0ABQ8FQ49</accession>
<evidence type="ECO:0000256" key="3">
    <source>
        <dbReference type="ARBA" id="ARBA00022827"/>
    </source>
</evidence>
<dbReference type="PANTHER" id="PTHR13789">
    <property type="entry name" value="MONOOXYGENASE"/>
    <property type="match status" value="1"/>
</dbReference>
<evidence type="ECO:0000313" key="8">
    <source>
        <dbReference type="Proteomes" id="UP000774617"/>
    </source>
</evidence>
<dbReference type="SUPFAM" id="SSF51905">
    <property type="entry name" value="FAD/NAD(P)-binding domain"/>
    <property type="match status" value="1"/>
</dbReference>
<keyword evidence="4" id="KW-0560">Oxidoreductase</keyword>
<keyword evidence="5" id="KW-0503">Monooxygenase</keyword>
<dbReference type="EMBL" id="JAGTJR010000103">
    <property type="protein sequence ID" value="KAH7010740.1"/>
    <property type="molecule type" value="Genomic_DNA"/>
</dbReference>
<evidence type="ECO:0000256" key="1">
    <source>
        <dbReference type="ARBA" id="ARBA00007992"/>
    </source>
</evidence>
<comment type="similarity">
    <text evidence="1">Belongs to the paxM FAD-dependent monooxygenase family.</text>
</comment>
<dbReference type="Gene3D" id="3.50.50.60">
    <property type="entry name" value="FAD/NAD(P)-binding domain"/>
    <property type="match status" value="1"/>
</dbReference>
<evidence type="ECO:0000256" key="5">
    <source>
        <dbReference type="ARBA" id="ARBA00023033"/>
    </source>
</evidence>
<protein>
    <recommendedName>
        <fullName evidence="6">FAD-binding domain-containing protein</fullName>
    </recommendedName>
</protein>
<organism evidence="7 8">
    <name type="scientific">Macrophomina phaseolina</name>
    <dbReference type="NCBI Taxonomy" id="35725"/>
    <lineage>
        <taxon>Eukaryota</taxon>
        <taxon>Fungi</taxon>
        <taxon>Dikarya</taxon>
        <taxon>Ascomycota</taxon>
        <taxon>Pezizomycotina</taxon>
        <taxon>Dothideomycetes</taxon>
        <taxon>Dothideomycetes incertae sedis</taxon>
        <taxon>Botryosphaeriales</taxon>
        <taxon>Botryosphaeriaceae</taxon>
        <taxon>Macrophomina</taxon>
    </lineage>
</organism>
<keyword evidence="8" id="KW-1185">Reference proteome</keyword>
<dbReference type="PANTHER" id="PTHR13789:SF309">
    <property type="entry name" value="PUTATIVE (AFU_ORTHOLOGUE AFUA_6G14510)-RELATED"/>
    <property type="match status" value="1"/>
</dbReference>
<sequence length="476" mass="50967">MKIIIVGAGISGLSTALFLRKHLPTPPPPSHLHTIIICESHHPRSKASLPSIPSEPAAFESLPASTTTVGGGLGIAPNGMRVLRDLDAGIRDAVAAQGFACHTFIFRAAKGWTLGRRKTGDGGEPEEVCVASTRHGLWSCLMGAVEKEGGVVVRYRRVVGVRRDDAAGKVVVSFVEESDGGREGEEEADLVVGADGTKSMVREGIVGAEDGDGKYAPVYTGLAGVGGFLDAPIPQSVADVNAMVFTFGGNSFFGYYSTSPPSANSLGWWWTFQTDSLPSSTALDVAEIKAQLQDHLGKWADPIIRDIVSKAEISSIYPTWVLPDLPTWGEKGIVLIGDAAHAMSPTTGQGASQGLEDAQTLSLLLAETLKKSYGNQDTFDSQKEKEAAALALKLFYEIRQPRVAGIIARGKRMDSSKVRMGVVMEYMMYLSIWLINRFEILGKLAFGDMDRCLNGWSAREEVRKALGGHEASSNTT</sequence>
<dbReference type="InterPro" id="IPR050493">
    <property type="entry name" value="FAD-dep_Monooxygenase_BioMet"/>
</dbReference>
<proteinExistence type="inferred from homology"/>
<gene>
    <name evidence="7" type="ORF">B0J12DRAFT_691283</name>
</gene>
<feature type="domain" description="FAD-binding" evidence="6">
    <location>
        <begin position="71"/>
        <end position="372"/>
    </location>
</feature>
<reference evidence="7 8" key="1">
    <citation type="journal article" date="2021" name="Nat. Commun.">
        <title>Genetic determinants of endophytism in the Arabidopsis root mycobiome.</title>
        <authorList>
            <person name="Mesny F."/>
            <person name="Miyauchi S."/>
            <person name="Thiergart T."/>
            <person name="Pickel B."/>
            <person name="Atanasova L."/>
            <person name="Karlsson M."/>
            <person name="Huettel B."/>
            <person name="Barry K.W."/>
            <person name="Haridas S."/>
            <person name="Chen C."/>
            <person name="Bauer D."/>
            <person name="Andreopoulos W."/>
            <person name="Pangilinan J."/>
            <person name="LaButti K."/>
            <person name="Riley R."/>
            <person name="Lipzen A."/>
            <person name="Clum A."/>
            <person name="Drula E."/>
            <person name="Henrissat B."/>
            <person name="Kohler A."/>
            <person name="Grigoriev I.V."/>
            <person name="Martin F.M."/>
            <person name="Hacquard S."/>
        </authorList>
    </citation>
    <scope>NUCLEOTIDE SEQUENCE [LARGE SCALE GENOMIC DNA]</scope>
    <source>
        <strain evidence="7 8">MPI-SDFR-AT-0080</strain>
    </source>
</reference>